<feature type="transmembrane region" description="Helical" evidence="2">
    <location>
        <begin position="360"/>
        <end position="382"/>
    </location>
</feature>
<keyword evidence="2" id="KW-0812">Transmembrane</keyword>
<dbReference type="Proteomes" id="UP001299608">
    <property type="component" value="Unassembled WGS sequence"/>
</dbReference>
<dbReference type="GO" id="GO:0015293">
    <property type="term" value="F:symporter activity"/>
    <property type="evidence" value="ECO:0007669"/>
    <property type="project" value="UniProtKB-UniRule"/>
</dbReference>
<dbReference type="GO" id="GO:0008514">
    <property type="term" value="F:organic anion transmembrane transporter activity"/>
    <property type="evidence" value="ECO:0007669"/>
    <property type="project" value="InterPro"/>
</dbReference>
<feature type="transmembrane region" description="Helical" evidence="2">
    <location>
        <begin position="175"/>
        <end position="201"/>
    </location>
</feature>
<evidence type="ECO:0000313" key="5">
    <source>
        <dbReference type="Proteomes" id="UP000669239"/>
    </source>
</evidence>
<dbReference type="Proteomes" id="UP000669239">
    <property type="component" value="Unassembled WGS sequence"/>
</dbReference>
<evidence type="ECO:0000313" key="3">
    <source>
        <dbReference type="EMBL" id="MCG4748035.1"/>
    </source>
</evidence>
<feature type="transmembrane region" description="Helical" evidence="2">
    <location>
        <begin position="115"/>
        <end position="133"/>
    </location>
</feature>
<feature type="transmembrane region" description="Helical" evidence="2">
    <location>
        <begin position="12"/>
        <end position="34"/>
    </location>
</feature>
<name>A0AAX1SBP9_9FIRM</name>
<dbReference type="EMBL" id="JAAITT010000023">
    <property type="protein sequence ID" value="NSJ50219.1"/>
    <property type="molecule type" value="Genomic_DNA"/>
</dbReference>
<gene>
    <name evidence="4" type="ORF">G5B36_16140</name>
    <name evidence="3" type="ORF">L0N08_21675</name>
</gene>
<feature type="transmembrane region" description="Helical" evidence="2">
    <location>
        <begin position="300"/>
        <end position="319"/>
    </location>
</feature>
<protein>
    <submittedName>
        <fullName evidence="3">2-hydroxycarboxylate transporter family protein</fullName>
    </submittedName>
</protein>
<sequence length="449" mass="47286">MSEKKRIKFNVCGLNLKYFLPFFIVVMVVTYGGFMPTVKIYSNDAGTYMATSFIHTWAFLMAIGGIFFWLGNTIPIVNNYLGGACLLPLFGASLMNYMGLIPEVLVNGAKVWMKGGFQDMYIALLLVGSILVMDRKVLLSATARYMPAILGSQVFALGACIIGGMITGFGGAEGLFYVGAPCMSGGSGGAITTLPALYTSLAGSDMTGLAGQFLCYASIANVLAVLFAAIGGAITEKIPGWNGRGKILRVESGTAEEAMKEEKRPGTSANYASLGSGIFMSLCFYLAGNVLGSLPVFNNIAGLAWTIILAIIVKCTGIIPDEFADNCVYSMNFALKALLPMLIAGIGICSLNITDLTKFFSLGVLVVIVLGVLGAFIGAMIFGRLAGLYPYEAGITAGLCCCNIGGSGDIAVLTAGNRMNLLAFASISTRIGGALMVIWIGLLYPLFMH</sequence>
<dbReference type="PANTHER" id="PTHR40033">
    <property type="entry name" value="NA(+)-MALATE SYMPORTER"/>
    <property type="match status" value="1"/>
</dbReference>
<evidence type="ECO:0000313" key="4">
    <source>
        <dbReference type="EMBL" id="NSJ50219.1"/>
    </source>
</evidence>
<organism evidence="3 6">
    <name type="scientific">Enterocloster aldenensis</name>
    <dbReference type="NCBI Taxonomy" id="358742"/>
    <lineage>
        <taxon>Bacteria</taxon>
        <taxon>Bacillati</taxon>
        <taxon>Bacillota</taxon>
        <taxon>Clostridia</taxon>
        <taxon>Lachnospirales</taxon>
        <taxon>Lachnospiraceae</taxon>
        <taxon>Enterocloster</taxon>
    </lineage>
</organism>
<keyword evidence="1 2" id="KW-0472">Membrane</keyword>
<dbReference type="PIRSF" id="PIRSF005348">
    <property type="entry name" value="YxkH"/>
    <property type="match status" value="1"/>
</dbReference>
<reference evidence="4 5" key="1">
    <citation type="journal article" date="2020" name="Cell Host Microbe">
        <title>Functional and Genomic Variation between Human-Derived Isolates of Lachnospiraceae Reveals Inter- and Intra-Species Diversity.</title>
        <authorList>
            <person name="Sorbara M.T."/>
            <person name="Littmann E.R."/>
            <person name="Fontana E."/>
            <person name="Moody T.U."/>
            <person name="Kohout C.E."/>
            <person name="Gjonbalaj M."/>
            <person name="Eaton V."/>
            <person name="Seok R."/>
            <person name="Leiner I.M."/>
            <person name="Pamer E.G."/>
        </authorList>
    </citation>
    <scope>NUCLEOTIDE SEQUENCE [LARGE SCALE GENOMIC DNA]</scope>
    <source>
        <strain evidence="4 5">MSK.1.17</strain>
    </source>
</reference>
<keyword evidence="1" id="KW-0769">Symport</keyword>
<evidence type="ECO:0000256" key="2">
    <source>
        <dbReference type="SAM" id="Phobius"/>
    </source>
</evidence>
<feature type="transmembrane region" description="Helical" evidence="2">
    <location>
        <begin position="269"/>
        <end position="288"/>
    </location>
</feature>
<comment type="caution">
    <text evidence="3">The sequence shown here is derived from an EMBL/GenBank/DDBJ whole genome shotgun (WGS) entry which is preliminary data.</text>
</comment>
<feature type="transmembrane region" description="Helical" evidence="2">
    <location>
        <begin position="145"/>
        <end position="169"/>
    </location>
</feature>
<dbReference type="InterPro" id="IPR004679">
    <property type="entry name" value="2-OHcarboxylate_transport"/>
</dbReference>
<feature type="transmembrane region" description="Helical" evidence="2">
    <location>
        <begin position="213"/>
        <end position="234"/>
    </location>
</feature>
<reference evidence="4" key="2">
    <citation type="submission" date="2020-02" db="EMBL/GenBank/DDBJ databases">
        <authorList>
            <person name="Littmann E."/>
            <person name="Sorbara M."/>
        </authorList>
    </citation>
    <scope>NUCLEOTIDE SEQUENCE</scope>
    <source>
        <strain evidence="4">MSK.1.17</strain>
    </source>
</reference>
<dbReference type="Pfam" id="PF03390">
    <property type="entry name" value="2HCT"/>
    <property type="match status" value="1"/>
</dbReference>
<reference evidence="3" key="3">
    <citation type="submission" date="2022-01" db="EMBL/GenBank/DDBJ databases">
        <title>Collection of gut derived symbiotic bacterial strains cultured from healthy donors.</title>
        <authorList>
            <person name="Lin H."/>
            <person name="Kohout C."/>
            <person name="Waligurski E."/>
            <person name="Pamer E.G."/>
        </authorList>
    </citation>
    <scope>NUCLEOTIDE SEQUENCE</scope>
    <source>
        <strain evidence="3">DFI.6.55</strain>
    </source>
</reference>
<dbReference type="RefSeq" id="WP_117563373.1">
    <property type="nucleotide sequence ID" value="NZ_JAAITT010000023.1"/>
</dbReference>
<keyword evidence="2" id="KW-1133">Transmembrane helix</keyword>
<proteinExistence type="inferred from homology"/>
<evidence type="ECO:0000256" key="1">
    <source>
        <dbReference type="PIRNR" id="PIRNR005348"/>
    </source>
</evidence>
<feature type="transmembrane region" description="Helical" evidence="2">
    <location>
        <begin position="421"/>
        <end position="447"/>
    </location>
</feature>
<dbReference type="PANTHER" id="PTHR40033:SF1">
    <property type="entry name" value="CITRATE-SODIUM SYMPORTER"/>
    <property type="match status" value="1"/>
</dbReference>
<accession>A0AAX1SBP9</accession>
<evidence type="ECO:0000313" key="6">
    <source>
        <dbReference type="Proteomes" id="UP001299608"/>
    </source>
</evidence>
<comment type="similarity">
    <text evidence="1">Belongs to the 2-hydroxycarboxylate transporter (2-HCT) (TC 2.A.24) family.</text>
</comment>
<keyword evidence="5" id="KW-1185">Reference proteome</keyword>
<keyword evidence="1" id="KW-0813">Transport</keyword>
<feature type="transmembrane region" description="Helical" evidence="2">
    <location>
        <begin position="331"/>
        <end position="353"/>
    </location>
</feature>
<dbReference type="GO" id="GO:0005886">
    <property type="term" value="C:plasma membrane"/>
    <property type="evidence" value="ECO:0007669"/>
    <property type="project" value="UniProtKB-UniRule"/>
</dbReference>
<dbReference type="EMBL" id="JAKNGE010000031">
    <property type="protein sequence ID" value="MCG4748035.1"/>
    <property type="molecule type" value="Genomic_DNA"/>
</dbReference>
<feature type="transmembrane region" description="Helical" evidence="2">
    <location>
        <begin position="46"/>
        <end position="70"/>
    </location>
</feature>
<feature type="transmembrane region" description="Helical" evidence="2">
    <location>
        <begin position="77"/>
        <end position="95"/>
    </location>
</feature>
<dbReference type="AlphaFoldDB" id="A0AAX1SBP9"/>